<protein>
    <recommendedName>
        <fullName evidence="5">Ubiquitin receptor RAD23</fullName>
    </recommendedName>
    <alternativeName>
        <fullName evidence="5">DNA repair protein RAD23</fullName>
    </alternativeName>
</protein>
<dbReference type="InterPro" id="IPR004806">
    <property type="entry name" value="Rad23"/>
</dbReference>
<dbReference type="InterPro" id="IPR036353">
    <property type="entry name" value="XPC-bd_sf"/>
</dbReference>
<dbReference type="PROSITE" id="PS50030">
    <property type="entry name" value="UBA"/>
    <property type="match status" value="2"/>
</dbReference>
<dbReference type="Gene3D" id="3.10.20.90">
    <property type="entry name" value="Phosphatidylinositol 3-kinase Catalytic Subunit, Chain A, domain 1"/>
    <property type="match status" value="1"/>
</dbReference>
<evidence type="ECO:0000256" key="4">
    <source>
        <dbReference type="ARBA" id="ARBA00023242"/>
    </source>
</evidence>
<evidence type="ECO:0000313" key="9">
    <source>
        <dbReference type="EMBL" id="CAK9273055.1"/>
    </source>
</evidence>
<dbReference type="SUPFAM" id="SSF46934">
    <property type="entry name" value="UBA-like"/>
    <property type="match status" value="2"/>
</dbReference>
<comment type="similarity">
    <text evidence="5">Belongs to the RAD23 family.</text>
</comment>
<dbReference type="Pfam" id="PF09280">
    <property type="entry name" value="XPC-binding"/>
    <property type="match status" value="1"/>
</dbReference>
<feature type="domain" description="UBA" evidence="7">
    <location>
        <begin position="336"/>
        <end position="377"/>
    </location>
</feature>
<keyword evidence="10" id="KW-1185">Reference proteome</keyword>
<dbReference type="InterPro" id="IPR000626">
    <property type="entry name" value="Ubiquitin-like_dom"/>
</dbReference>
<name>A0ABP0X614_9BRYO</name>
<dbReference type="PRINTS" id="PR01839">
    <property type="entry name" value="RAD23PROTEIN"/>
</dbReference>
<dbReference type="InterPro" id="IPR009060">
    <property type="entry name" value="UBA-like_sf"/>
</dbReference>
<feature type="compositionally biased region" description="Low complexity" evidence="6">
    <location>
        <begin position="80"/>
        <end position="96"/>
    </location>
</feature>
<dbReference type="PROSITE" id="PS50053">
    <property type="entry name" value="UBIQUITIN_2"/>
    <property type="match status" value="1"/>
</dbReference>
<organism evidence="9 10">
    <name type="scientific">Sphagnum jensenii</name>
    <dbReference type="NCBI Taxonomy" id="128206"/>
    <lineage>
        <taxon>Eukaryota</taxon>
        <taxon>Viridiplantae</taxon>
        <taxon>Streptophyta</taxon>
        <taxon>Embryophyta</taxon>
        <taxon>Bryophyta</taxon>
        <taxon>Sphagnophytina</taxon>
        <taxon>Sphagnopsida</taxon>
        <taxon>Sphagnales</taxon>
        <taxon>Sphagnaceae</taxon>
        <taxon>Sphagnum</taxon>
    </lineage>
</organism>
<keyword evidence="5" id="KW-0963">Cytoplasm</keyword>
<dbReference type="InterPro" id="IPR029071">
    <property type="entry name" value="Ubiquitin-like_domsf"/>
</dbReference>
<dbReference type="SUPFAM" id="SSF101238">
    <property type="entry name" value="XPC-binding domain"/>
    <property type="match status" value="1"/>
</dbReference>
<dbReference type="Gene3D" id="1.10.10.540">
    <property type="entry name" value="XPC-binding domain"/>
    <property type="match status" value="1"/>
</dbReference>
<dbReference type="CDD" id="cd14379">
    <property type="entry name" value="UBA1_Rad23_plant"/>
    <property type="match status" value="1"/>
</dbReference>
<feature type="domain" description="UBA" evidence="7">
    <location>
        <begin position="147"/>
        <end position="190"/>
    </location>
</feature>
<dbReference type="CDD" id="cd14382">
    <property type="entry name" value="UBA2_RAD23_plant"/>
    <property type="match status" value="1"/>
</dbReference>
<keyword evidence="2 5" id="KW-0227">DNA damage</keyword>
<keyword evidence="1" id="KW-0677">Repeat</keyword>
<dbReference type="Gene3D" id="1.10.8.10">
    <property type="entry name" value="DNA helicase RuvA subunit, C-terminal domain"/>
    <property type="match status" value="2"/>
</dbReference>
<dbReference type="Pfam" id="PF00240">
    <property type="entry name" value="ubiquitin"/>
    <property type="match status" value="1"/>
</dbReference>
<evidence type="ECO:0000256" key="2">
    <source>
        <dbReference type="ARBA" id="ARBA00022763"/>
    </source>
</evidence>
<evidence type="ECO:0000256" key="1">
    <source>
        <dbReference type="ARBA" id="ARBA00022737"/>
    </source>
</evidence>
<dbReference type="PANTHER" id="PTHR10621">
    <property type="entry name" value="UV EXCISION REPAIR PROTEIN RAD23"/>
    <property type="match status" value="1"/>
</dbReference>
<feature type="compositionally biased region" description="Pro residues" evidence="6">
    <location>
        <begin position="97"/>
        <end position="121"/>
    </location>
</feature>
<accession>A0ABP0X614</accession>
<keyword evidence="3 5" id="KW-0234">DNA repair</keyword>
<comment type="subcellular location">
    <subcellularLocation>
        <location evidence="5">Nucleus</location>
    </subcellularLocation>
    <subcellularLocation>
        <location evidence="5">Cytoplasm</location>
    </subcellularLocation>
</comment>
<dbReference type="EMBL" id="OZ020100">
    <property type="protein sequence ID" value="CAK9273055.1"/>
    <property type="molecule type" value="Genomic_DNA"/>
</dbReference>
<evidence type="ECO:0000313" key="10">
    <source>
        <dbReference type="Proteomes" id="UP001497444"/>
    </source>
</evidence>
<feature type="domain" description="Ubiquitin-like" evidence="8">
    <location>
        <begin position="1"/>
        <end position="79"/>
    </location>
</feature>
<evidence type="ECO:0000256" key="3">
    <source>
        <dbReference type="ARBA" id="ARBA00023204"/>
    </source>
</evidence>
<dbReference type="PANTHER" id="PTHR10621:SF0">
    <property type="entry name" value="UV EXCISION REPAIR PROTEIN RAD23"/>
    <property type="match status" value="1"/>
</dbReference>
<dbReference type="SMART" id="SM00727">
    <property type="entry name" value="STI1"/>
    <property type="match status" value="1"/>
</dbReference>
<dbReference type="Pfam" id="PF00627">
    <property type="entry name" value="UBA"/>
    <property type="match status" value="2"/>
</dbReference>
<dbReference type="InterPro" id="IPR015940">
    <property type="entry name" value="UBA"/>
</dbReference>
<comment type="function">
    <text evidence="5">Multiubiquitin chain receptor involved in modulation of proteasomal degradation. Involved in nucleotide excision repair.</text>
</comment>
<dbReference type="InterPro" id="IPR015360">
    <property type="entry name" value="XPC-bd"/>
</dbReference>
<sequence length="384" mass="39838">MKISVKTLKGNYFDLDVSPSDSVLAVKKQIEECQGKDAFPCSQQLLIHQGKVLKDDTTMDDNKVSENGFLVVMLTKAKAPAAPPSSSSGTAQASAADPPPPAQNPAPPAPPAQSNPSPAPASAPAAGAPLGTSDVYGQAASNLVAGNNLEQTVQQIIDMGGGSWTRDTVVRALRAAFNNPERAVEYLYSGIPEAAEVAAPVARPPAPVPGAAPSIAPAPATLAAPAPAASGGPNVAPLDLFPQGMPGLGGGGAAAGALDFLRNNPQFQALRTMVQANPQILQPMLQELGKQNPALLRLINENQAEFLHLINEAGGEDAEGDILGQLGAMPQSINVTPEEREAIDRLEAMGFDRALVIEAFLACDKNEQLAANYLLEHNGDFEDM</sequence>
<evidence type="ECO:0000256" key="5">
    <source>
        <dbReference type="RuleBase" id="RU367049"/>
    </source>
</evidence>
<dbReference type="SMART" id="SM00213">
    <property type="entry name" value="UBQ"/>
    <property type="match status" value="1"/>
</dbReference>
<feature type="region of interest" description="Disordered" evidence="6">
    <location>
        <begin position="80"/>
        <end position="130"/>
    </location>
</feature>
<dbReference type="SUPFAM" id="SSF54236">
    <property type="entry name" value="Ubiquitin-like"/>
    <property type="match status" value="1"/>
</dbReference>
<evidence type="ECO:0000256" key="6">
    <source>
        <dbReference type="SAM" id="MobiDB-lite"/>
    </source>
</evidence>
<dbReference type="CDD" id="cd01805">
    <property type="entry name" value="Ubl_Rad23"/>
    <property type="match status" value="1"/>
</dbReference>
<reference evidence="9" key="1">
    <citation type="submission" date="2024-02" db="EMBL/GenBank/DDBJ databases">
        <authorList>
            <consortium name="ELIXIR-Norway"/>
            <consortium name="Elixir Norway"/>
        </authorList>
    </citation>
    <scope>NUCLEOTIDE SEQUENCE</scope>
</reference>
<dbReference type="NCBIfam" id="TIGR00601">
    <property type="entry name" value="rad23"/>
    <property type="match status" value="1"/>
</dbReference>
<evidence type="ECO:0000259" key="7">
    <source>
        <dbReference type="PROSITE" id="PS50030"/>
    </source>
</evidence>
<dbReference type="InterPro" id="IPR006636">
    <property type="entry name" value="STI1_HS-bd"/>
</dbReference>
<dbReference type="Proteomes" id="UP001497444">
    <property type="component" value="Chromosome 5"/>
</dbReference>
<dbReference type="SMART" id="SM00165">
    <property type="entry name" value="UBA"/>
    <property type="match status" value="2"/>
</dbReference>
<keyword evidence="4 5" id="KW-0539">Nucleus</keyword>
<evidence type="ECO:0000259" key="8">
    <source>
        <dbReference type="PROSITE" id="PS50053"/>
    </source>
</evidence>
<proteinExistence type="inferred from homology"/>
<gene>
    <name evidence="9" type="ORF">CSSPJE1EN1_LOCUS18533</name>
</gene>